<comment type="similarity">
    <text evidence="2">Belongs to the polysaccharide synthase family.</text>
</comment>
<dbReference type="Gene3D" id="3.40.50.720">
    <property type="entry name" value="NAD(P)-binding Rossmann-like Domain"/>
    <property type="match status" value="1"/>
</dbReference>
<evidence type="ECO:0000259" key="9">
    <source>
        <dbReference type="Pfam" id="PF02719"/>
    </source>
</evidence>
<evidence type="ECO:0000256" key="3">
    <source>
        <dbReference type="ARBA" id="ARBA00013189"/>
    </source>
</evidence>
<gene>
    <name evidence="11" type="ORF">HQN79_09390</name>
</gene>
<keyword evidence="5" id="KW-0448">Lipopolysaccharide biosynthesis</keyword>
<name>A0A7D4NRQ0_9GAMM</name>
<evidence type="ECO:0000256" key="6">
    <source>
        <dbReference type="ARBA" id="ARBA00023235"/>
    </source>
</evidence>
<dbReference type="EMBL" id="CP054020">
    <property type="protein sequence ID" value="QKI89770.1"/>
    <property type="molecule type" value="Genomic_DNA"/>
</dbReference>
<dbReference type="InterPro" id="IPR003869">
    <property type="entry name" value="Polysac_CapD-like"/>
</dbReference>
<dbReference type="InterPro" id="IPR013692">
    <property type="entry name" value="CapD_C"/>
</dbReference>
<keyword evidence="6" id="KW-0413">Isomerase</keyword>
<evidence type="ECO:0000313" key="11">
    <source>
        <dbReference type="EMBL" id="QKI89770.1"/>
    </source>
</evidence>
<feature type="domain" description="UDP-glucose 4-epimerase CapD C-terminal" evidence="10">
    <location>
        <begin position="285"/>
        <end position="332"/>
    </location>
</feature>
<dbReference type="InterPro" id="IPR036291">
    <property type="entry name" value="NAD(P)-bd_dom_sf"/>
</dbReference>
<dbReference type="InterPro" id="IPR051203">
    <property type="entry name" value="Polysaccharide_Synthase-Rel"/>
</dbReference>
<feature type="domain" description="Polysaccharide biosynthesis protein CapD-like" evidence="9">
    <location>
        <begin position="7"/>
        <end position="282"/>
    </location>
</feature>
<dbReference type="GO" id="GO:0009103">
    <property type="term" value="P:lipopolysaccharide biosynthetic process"/>
    <property type="evidence" value="ECO:0007669"/>
    <property type="project" value="UniProtKB-KW"/>
</dbReference>
<evidence type="ECO:0000256" key="4">
    <source>
        <dbReference type="ARBA" id="ARBA00018569"/>
    </source>
</evidence>
<accession>A0A7D4NRQ0</accession>
<dbReference type="RefSeq" id="WP_173285886.1">
    <property type="nucleotide sequence ID" value="NZ_CP054020.1"/>
</dbReference>
<proteinExistence type="inferred from homology"/>
<dbReference type="Pfam" id="PF02719">
    <property type="entry name" value="Polysacc_synt_2"/>
    <property type="match status" value="1"/>
</dbReference>
<evidence type="ECO:0000256" key="5">
    <source>
        <dbReference type="ARBA" id="ARBA00022985"/>
    </source>
</evidence>
<dbReference type="SUPFAM" id="SSF51735">
    <property type="entry name" value="NAD(P)-binding Rossmann-fold domains"/>
    <property type="match status" value="1"/>
</dbReference>
<dbReference type="Pfam" id="PF08485">
    <property type="entry name" value="Polysacc_syn_2C"/>
    <property type="match status" value="1"/>
</dbReference>
<dbReference type="Proteomes" id="UP000504724">
    <property type="component" value="Chromosome"/>
</dbReference>
<evidence type="ECO:0000256" key="1">
    <source>
        <dbReference type="ARBA" id="ARBA00000083"/>
    </source>
</evidence>
<dbReference type="KEGG" id="txa:HQN79_09390"/>
<evidence type="ECO:0000256" key="7">
    <source>
        <dbReference type="ARBA" id="ARBA00031367"/>
    </source>
</evidence>
<dbReference type="PANTHER" id="PTHR43318">
    <property type="entry name" value="UDP-N-ACETYLGLUCOSAMINE 4,6-DEHYDRATASE"/>
    <property type="match status" value="1"/>
</dbReference>
<evidence type="ECO:0000313" key="12">
    <source>
        <dbReference type="Proteomes" id="UP000504724"/>
    </source>
</evidence>
<protein>
    <recommendedName>
        <fullName evidence="4">UDP-glucose 4-epimerase</fullName>
        <ecNumber evidence="3">5.1.3.2</ecNumber>
    </recommendedName>
    <alternativeName>
        <fullName evidence="8">Galactowaldenase</fullName>
    </alternativeName>
    <alternativeName>
        <fullName evidence="7">UDP-galactose 4-epimerase</fullName>
    </alternativeName>
</protein>
<dbReference type="CDD" id="cd05237">
    <property type="entry name" value="UDP_invert_4-6DH_SDR_e"/>
    <property type="match status" value="1"/>
</dbReference>
<dbReference type="GO" id="GO:0003978">
    <property type="term" value="F:UDP-glucose 4-epimerase activity"/>
    <property type="evidence" value="ECO:0007669"/>
    <property type="project" value="UniProtKB-EC"/>
</dbReference>
<organism evidence="11 12">
    <name type="scientific">Thiomicrorhabdus xiamenensis</name>
    <dbReference type="NCBI Taxonomy" id="2739063"/>
    <lineage>
        <taxon>Bacteria</taxon>
        <taxon>Pseudomonadati</taxon>
        <taxon>Pseudomonadota</taxon>
        <taxon>Gammaproteobacteria</taxon>
        <taxon>Thiotrichales</taxon>
        <taxon>Piscirickettsiaceae</taxon>
        <taxon>Thiomicrorhabdus</taxon>
    </lineage>
</organism>
<keyword evidence="12" id="KW-1185">Reference proteome</keyword>
<evidence type="ECO:0000259" key="10">
    <source>
        <dbReference type="Pfam" id="PF08485"/>
    </source>
</evidence>
<reference evidence="11 12" key="1">
    <citation type="submission" date="2020-05" db="EMBL/GenBank/DDBJ databases">
        <title>Thiomicrorhabdus sediminis sp.nov. and Thiomicrorhabdus xiamenensis sp.nov., novel sulfur-oxidizing bacteria isolated from coastal sediment.</title>
        <authorList>
            <person name="Liu X."/>
        </authorList>
    </citation>
    <scope>NUCLEOTIDE SEQUENCE [LARGE SCALE GENOMIC DNA]</scope>
    <source>
        <strain evidence="11 12">G2</strain>
    </source>
</reference>
<dbReference type="AlphaFoldDB" id="A0A7D4NRQ0"/>
<dbReference type="EC" id="5.1.3.2" evidence="3"/>
<dbReference type="PANTHER" id="PTHR43318:SF2">
    <property type="entry name" value="UDP-N-ACETYLGLUCOSAMINE 4,6-DEHYDRATASE (INVERTING)"/>
    <property type="match status" value="1"/>
</dbReference>
<evidence type="ECO:0000256" key="2">
    <source>
        <dbReference type="ARBA" id="ARBA00007430"/>
    </source>
</evidence>
<comment type="catalytic activity">
    <reaction evidence="1">
        <text>UDP-alpha-D-glucose = UDP-alpha-D-galactose</text>
        <dbReference type="Rhea" id="RHEA:22168"/>
        <dbReference type="ChEBI" id="CHEBI:58885"/>
        <dbReference type="ChEBI" id="CHEBI:66914"/>
        <dbReference type="EC" id="5.1.3.2"/>
    </reaction>
</comment>
<evidence type="ECO:0000256" key="8">
    <source>
        <dbReference type="ARBA" id="ARBA00033067"/>
    </source>
</evidence>
<sequence>MFNNKVLMITGGTGSFGNAVLKRFLDSDLKEIRIFSRDEKKQDDMRKRYANSKLKFYIGDVRDFNSVLSATRGVDFIFHAAALKQVPSCEFYPMQAVQTNVIGTDNVLEAAIQNGVKRVVCLSTDKAVYPINAMGTSKAMMEKVFVAKSREVSDEQTVICGTRYGNVMASRGSVIPLFIEQMRAGKNLTITDPNMTRFMMTLADAVDLVLYAFEHGNNGDIFVQKAPAATVETLAIALREMIGLAEHPIDIIGTRHGEKLFEVLCSREEMACAEDMGDYFRIPPDLRDLNYSKYVEVGDKHVSELEDYNSHNTQRLDVEGMKQLLLKLDFMQKIVRGEQVTPEE</sequence>